<dbReference type="AlphaFoldDB" id="A0A934SBX1"/>
<feature type="transmembrane region" description="Helical" evidence="6">
    <location>
        <begin position="376"/>
        <end position="395"/>
    </location>
</feature>
<dbReference type="PANTHER" id="PTHR11101">
    <property type="entry name" value="PHOSPHATE TRANSPORTER"/>
    <property type="match status" value="1"/>
</dbReference>
<dbReference type="GO" id="GO:0005315">
    <property type="term" value="F:phosphate transmembrane transporter activity"/>
    <property type="evidence" value="ECO:0007669"/>
    <property type="project" value="InterPro"/>
</dbReference>
<keyword evidence="2 6" id="KW-0813">Transport</keyword>
<dbReference type="PANTHER" id="PTHR11101:SF80">
    <property type="entry name" value="PHOSPHATE TRANSPORTER"/>
    <property type="match status" value="1"/>
</dbReference>
<feature type="transmembrane region" description="Helical" evidence="6">
    <location>
        <begin position="167"/>
        <end position="187"/>
    </location>
</feature>
<feature type="transmembrane region" description="Helical" evidence="6">
    <location>
        <begin position="332"/>
        <end position="356"/>
    </location>
</feature>
<feature type="transmembrane region" description="Helical" evidence="6">
    <location>
        <begin position="226"/>
        <end position="248"/>
    </location>
</feature>
<dbReference type="RefSeq" id="WP_200683092.1">
    <property type="nucleotide sequence ID" value="NZ_JAEPRQ010000001.1"/>
</dbReference>
<feature type="transmembrane region" description="Helical" evidence="6">
    <location>
        <begin position="401"/>
        <end position="417"/>
    </location>
</feature>
<keyword evidence="8" id="KW-1185">Reference proteome</keyword>
<sequence length="475" mass="48803">MTSRNYRTLDKDLGRITHTETAQAHAFRPVRWIGLAILMATAVLIVAIGWTGHHPNMAALAVGLVVAGWLGISIGANDVANALGPAVGAGAIRLMPGLLMVGAAQIAGATLAGSEVTHRLASGILDPTTLQAGASAQLVMLSALLSAAIWITFATGARLPVSTTHSIVGGIAGAGVAALGVSGINWGALSLIAFAWVLTPFVSGLLAGAILIFLRRRVLEAPDRNGAALFWLPLMVGTMGGAFAAYVIVLLPYLPTALALPMGLGLGIAIRWHTARRLQRDLKADRGRLSGRKIFGPALVMSAALMGFAHGASDVSNVAGPFSVILSGVNAIDVGTISVGVLMAGGFAIAVGTVLFGRRLVEMVGGGITRLNSGRAFCVMLATAGTVLAAAAFGLPVSSTHVAIGGIFGVGFTREWLDRRRALSRAALPADEARRRILIRRSHVITITAAWLVTVPITASIGAVTCLITFAVLGV</sequence>
<dbReference type="InterPro" id="IPR001204">
    <property type="entry name" value="Phos_transporter"/>
</dbReference>
<dbReference type="Proteomes" id="UP000640485">
    <property type="component" value="Unassembled WGS sequence"/>
</dbReference>
<feature type="transmembrane region" description="Helical" evidence="6">
    <location>
        <begin position="193"/>
        <end position="214"/>
    </location>
</feature>
<evidence type="ECO:0000313" key="8">
    <source>
        <dbReference type="Proteomes" id="UP000640485"/>
    </source>
</evidence>
<dbReference type="Pfam" id="PF01384">
    <property type="entry name" value="PHO4"/>
    <property type="match status" value="1"/>
</dbReference>
<evidence type="ECO:0000256" key="4">
    <source>
        <dbReference type="ARBA" id="ARBA00022989"/>
    </source>
</evidence>
<comment type="caution">
    <text evidence="7">The sequence shown here is derived from an EMBL/GenBank/DDBJ whole genome shotgun (WGS) entry which is preliminary data.</text>
</comment>
<feature type="transmembrane region" description="Helical" evidence="6">
    <location>
        <begin position="294"/>
        <end position="312"/>
    </location>
</feature>
<feature type="transmembrane region" description="Helical" evidence="6">
    <location>
        <begin position="32"/>
        <end position="51"/>
    </location>
</feature>
<accession>A0A934SBX1</accession>
<evidence type="ECO:0000256" key="6">
    <source>
        <dbReference type="RuleBase" id="RU363058"/>
    </source>
</evidence>
<feature type="transmembrane region" description="Helical" evidence="6">
    <location>
        <begin position="57"/>
        <end position="80"/>
    </location>
</feature>
<dbReference type="GO" id="GO:0016020">
    <property type="term" value="C:membrane"/>
    <property type="evidence" value="ECO:0007669"/>
    <property type="project" value="UniProtKB-SubCell"/>
</dbReference>
<protein>
    <recommendedName>
        <fullName evidence="6">Phosphate transporter</fullName>
    </recommendedName>
</protein>
<evidence type="ECO:0000256" key="5">
    <source>
        <dbReference type="ARBA" id="ARBA00023136"/>
    </source>
</evidence>
<organism evidence="7 8">
    <name type="scientific">Paracoccus caeni</name>
    <dbReference type="NCBI Taxonomy" id="657651"/>
    <lineage>
        <taxon>Bacteria</taxon>
        <taxon>Pseudomonadati</taxon>
        <taxon>Pseudomonadota</taxon>
        <taxon>Alphaproteobacteria</taxon>
        <taxon>Rhodobacterales</taxon>
        <taxon>Paracoccaceae</taxon>
        <taxon>Paracoccus</taxon>
    </lineage>
</organism>
<gene>
    <name evidence="7" type="ORF">JJJ17_00770</name>
</gene>
<keyword evidence="3 6" id="KW-0812">Transmembrane</keyword>
<name>A0A934SBX1_9RHOB</name>
<evidence type="ECO:0000313" key="7">
    <source>
        <dbReference type="EMBL" id="MBK4214449.1"/>
    </source>
</evidence>
<keyword evidence="6" id="KW-0592">Phosphate transport</keyword>
<feature type="transmembrane region" description="Helical" evidence="6">
    <location>
        <begin position="254"/>
        <end position="273"/>
    </location>
</feature>
<feature type="transmembrane region" description="Helical" evidence="6">
    <location>
        <begin position="444"/>
        <end position="473"/>
    </location>
</feature>
<feature type="transmembrane region" description="Helical" evidence="6">
    <location>
        <begin position="134"/>
        <end position="155"/>
    </location>
</feature>
<comment type="subcellular location">
    <subcellularLocation>
        <location evidence="1 6">Membrane</location>
        <topology evidence="1 6">Multi-pass membrane protein</topology>
    </subcellularLocation>
</comment>
<comment type="similarity">
    <text evidence="6">Belongs to the inorganic phosphate transporter (PiT) (TC 2.A.20) family.</text>
</comment>
<dbReference type="EMBL" id="JAEPRQ010000001">
    <property type="protein sequence ID" value="MBK4214449.1"/>
    <property type="molecule type" value="Genomic_DNA"/>
</dbReference>
<feature type="transmembrane region" description="Helical" evidence="6">
    <location>
        <begin position="92"/>
        <end position="114"/>
    </location>
</feature>
<evidence type="ECO:0000256" key="2">
    <source>
        <dbReference type="ARBA" id="ARBA00022448"/>
    </source>
</evidence>
<keyword evidence="4 6" id="KW-1133">Transmembrane helix</keyword>
<dbReference type="GO" id="GO:0035435">
    <property type="term" value="P:phosphate ion transmembrane transport"/>
    <property type="evidence" value="ECO:0007669"/>
    <property type="project" value="TreeGrafter"/>
</dbReference>
<reference evidence="7" key="1">
    <citation type="submission" date="2021-01" db="EMBL/GenBank/DDBJ databases">
        <title>Paracoccus amoyensis sp. nov., isolated from the surface seawater along the coast of Xiamen Island, China.</title>
        <authorList>
            <person name="Lyu L."/>
        </authorList>
    </citation>
    <scope>NUCLEOTIDE SEQUENCE</scope>
    <source>
        <strain evidence="7">MJ17</strain>
    </source>
</reference>
<keyword evidence="5 6" id="KW-0472">Membrane</keyword>
<evidence type="ECO:0000256" key="3">
    <source>
        <dbReference type="ARBA" id="ARBA00022692"/>
    </source>
</evidence>
<evidence type="ECO:0000256" key="1">
    <source>
        <dbReference type="ARBA" id="ARBA00004141"/>
    </source>
</evidence>
<proteinExistence type="inferred from homology"/>